<proteinExistence type="predicted"/>
<evidence type="ECO:0000313" key="3">
    <source>
        <dbReference type="Proteomes" id="UP000291613"/>
    </source>
</evidence>
<evidence type="ECO:0000313" key="2">
    <source>
        <dbReference type="EMBL" id="TBN55321.1"/>
    </source>
</evidence>
<dbReference type="InterPro" id="IPR000182">
    <property type="entry name" value="GNAT_dom"/>
</dbReference>
<dbReference type="OrthoDB" id="5459937at2"/>
<evidence type="ECO:0000259" key="1">
    <source>
        <dbReference type="PROSITE" id="PS51186"/>
    </source>
</evidence>
<protein>
    <submittedName>
        <fullName evidence="2">N-acetyltransferase family protein</fullName>
    </submittedName>
</protein>
<dbReference type="SUPFAM" id="SSF55729">
    <property type="entry name" value="Acyl-CoA N-acyltransferases (Nat)"/>
    <property type="match status" value="1"/>
</dbReference>
<sequence>MAAAQRIYAPEVRSGYASFEEIPPDVAEMARRRIGVLALGLPYLVAERDGAILGYAYAGSYRARPAYRWTVEDSVYVSPDAQGQGVGSGLLGELIARCEAGPWRQMIAVIGDSRNAGSIALHARLGFRPVGAFENVGFKLGRWLDSVLMQRPLREGAASPPA</sequence>
<feature type="domain" description="N-acetyltransferase" evidence="1">
    <location>
        <begin position="1"/>
        <end position="154"/>
    </location>
</feature>
<dbReference type="AlphaFoldDB" id="A0A4Q9GP56"/>
<dbReference type="InterPro" id="IPR016181">
    <property type="entry name" value="Acyl_CoA_acyltransferase"/>
</dbReference>
<comment type="caution">
    <text evidence="2">The sequence shown here is derived from an EMBL/GenBank/DDBJ whole genome shotgun (WGS) entry which is preliminary data.</text>
</comment>
<dbReference type="PANTHER" id="PTHR43072">
    <property type="entry name" value="N-ACETYLTRANSFERASE"/>
    <property type="match status" value="1"/>
</dbReference>
<dbReference type="EMBL" id="SIUB01000001">
    <property type="protein sequence ID" value="TBN55321.1"/>
    <property type="molecule type" value="Genomic_DNA"/>
</dbReference>
<name>A0A4Q9GP56_9HYPH</name>
<dbReference type="Proteomes" id="UP000291613">
    <property type="component" value="Unassembled WGS sequence"/>
</dbReference>
<dbReference type="CDD" id="cd04301">
    <property type="entry name" value="NAT_SF"/>
    <property type="match status" value="1"/>
</dbReference>
<dbReference type="GO" id="GO:0016747">
    <property type="term" value="F:acyltransferase activity, transferring groups other than amino-acyl groups"/>
    <property type="evidence" value="ECO:0007669"/>
    <property type="project" value="InterPro"/>
</dbReference>
<accession>A0A4Q9GP56</accession>
<gene>
    <name evidence="2" type="ORF">EYR15_01280</name>
</gene>
<organism evidence="2 3">
    <name type="scientific">Hansschlegelia quercus</name>
    <dbReference type="NCBI Taxonomy" id="2528245"/>
    <lineage>
        <taxon>Bacteria</taxon>
        <taxon>Pseudomonadati</taxon>
        <taxon>Pseudomonadota</taxon>
        <taxon>Alphaproteobacteria</taxon>
        <taxon>Hyphomicrobiales</taxon>
        <taxon>Methylopilaceae</taxon>
        <taxon>Hansschlegelia</taxon>
    </lineage>
</organism>
<dbReference type="PANTHER" id="PTHR43072:SF8">
    <property type="entry name" value="ACYLTRANSFERASE FABY-RELATED"/>
    <property type="match status" value="1"/>
</dbReference>
<dbReference type="Pfam" id="PF00583">
    <property type="entry name" value="Acetyltransf_1"/>
    <property type="match status" value="1"/>
</dbReference>
<reference evidence="2 3" key="1">
    <citation type="submission" date="2019-02" db="EMBL/GenBank/DDBJ databases">
        <title>Hansschlegelia quercus sp. nov., a novel methylotrophic bacterium from buds of oak (Quercus robur L.).</title>
        <authorList>
            <person name="Agafonova N.V."/>
            <person name="Kaparullina E.N."/>
            <person name="Grouzdev D.S."/>
            <person name="Doronina N.V."/>
        </authorList>
    </citation>
    <scope>NUCLEOTIDE SEQUENCE [LARGE SCALE GENOMIC DNA]</scope>
    <source>
        <strain evidence="2 3">Dub</strain>
    </source>
</reference>
<keyword evidence="2" id="KW-0808">Transferase</keyword>
<keyword evidence="3" id="KW-1185">Reference proteome</keyword>
<dbReference type="PROSITE" id="PS51186">
    <property type="entry name" value="GNAT"/>
    <property type="match status" value="1"/>
</dbReference>
<dbReference type="Gene3D" id="3.40.630.30">
    <property type="match status" value="1"/>
</dbReference>